<organism evidence="1 2">
    <name type="scientific">Rhodotorula paludigena</name>
    <dbReference type="NCBI Taxonomy" id="86838"/>
    <lineage>
        <taxon>Eukaryota</taxon>
        <taxon>Fungi</taxon>
        <taxon>Dikarya</taxon>
        <taxon>Basidiomycota</taxon>
        <taxon>Pucciniomycotina</taxon>
        <taxon>Microbotryomycetes</taxon>
        <taxon>Sporidiobolales</taxon>
        <taxon>Sporidiobolaceae</taxon>
        <taxon>Rhodotorula</taxon>
    </lineage>
</organism>
<evidence type="ECO:0000313" key="2">
    <source>
        <dbReference type="Proteomes" id="UP001342314"/>
    </source>
</evidence>
<dbReference type="Proteomes" id="UP001342314">
    <property type="component" value="Unassembled WGS sequence"/>
</dbReference>
<dbReference type="EMBL" id="BQKY01000016">
    <property type="protein sequence ID" value="GJN94235.1"/>
    <property type="molecule type" value="Genomic_DNA"/>
</dbReference>
<comment type="caution">
    <text evidence="1">The sequence shown here is derived from an EMBL/GenBank/DDBJ whole genome shotgun (WGS) entry which is preliminary data.</text>
</comment>
<keyword evidence="2" id="KW-1185">Reference proteome</keyword>
<protein>
    <submittedName>
        <fullName evidence="1">Uncharacterized protein</fullName>
    </submittedName>
</protein>
<evidence type="ECO:0000313" key="1">
    <source>
        <dbReference type="EMBL" id="GJN94235.1"/>
    </source>
</evidence>
<reference evidence="1 2" key="1">
    <citation type="submission" date="2021-12" db="EMBL/GenBank/DDBJ databases">
        <title>High titer production of polyol ester of fatty acids by Rhodotorula paludigena BS15 towards product separation-free biomass refinery.</title>
        <authorList>
            <person name="Mano J."/>
            <person name="Ono H."/>
            <person name="Tanaka T."/>
            <person name="Naito K."/>
            <person name="Sushida H."/>
            <person name="Ike M."/>
            <person name="Tokuyasu K."/>
            <person name="Kitaoka M."/>
        </authorList>
    </citation>
    <scope>NUCLEOTIDE SEQUENCE [LARGE SCALE GENOMIC DNA]</scope>
    <source>
        <strain evidence="1 2">BS15</strain>
    </source>
</reference>
<dbReference type="AlphaFoldDB" id="A0AAV5GNT5"/>
<accession>A0AAV5GNT5</accession>
<name>A0AAV5GNT5_9BASI</name>
<sequence length="177" mass="19705">MPRPSLGVNDNVLGHFHRLFPAATDAAMSSNRARDTCGTRLVLLLAKDQWLLEWCASTLGWFRGTAYKVTDCRGTFGGKDLTFAVLDAQPSDRNLSIITRLPFTITGYRVILFNFPNRSALWNKSADDGARLLVYERMDKAVELLKQAAGVTSIAFDMVWSQFKERKGACLLLSNLG</sequence>
<proteinExistence type="predicted"/>
<gene>
    <name evidence="1" type="ORF">Rhopal_007309-T1</name>
</gene>